<evidence type="ECO:0000256" key="1">
    <source>
        <dbReference type="SAM" id="MobiDB-lite"/>
    </source>
</evidence>
<feature type="transmembrane region" description="Helical" evidence="2">
    <location>
        <begin position="265"/>
        <end position="284"/>
    </location>
</feature>
<evidence type="ECO:0000256" key="3">
    <source>
        <dbReference type="SAM" id="SignalP"/>
    </source>
</evidence>
<keyword evidence="5" id="KW-1185">Reference proteome</keyword>
<feature type="chain" id="PRO_5023060644" description="LPXTG cell wall anchor domain-containing protein" evidence="3">
    <location>
        <begin position="30"/>
        <end position="294"/>
    </location>
</feature>
<dbReference type="AlphaFoldDB" id="A0A5B1LEL1"/>
<dbReference type="RefSeq" id="WP_149727988.1">
    <property type="nucleotide sequence ID" value="NZ_VUJV01000003.1"/>
</dbReference>
<dbReference type="Proteomes" id="UP000325003">
    <property type="component" value="Unassembled WGS sequence"/>
</dbReference>
<sequence length="294" mass="29364">MRRILDPVAATMLVAAAGFLATPAAPAAAAPAAAIAACPGDNGVTVIVDYNEIGGPTRAGCDPNGGGESAAAVFPAAGFALEYEPRQPGYVCRVTGLPTDRPCLANDSFWSLWWSDGESGRWVFSNQGVGGLEVPDGGYLAFSWHEGSGRAQAPDVIPTPHEATESPSQQPSHTNSGSPGGHSSSGNGGTSSSTTTTAPTSEATSSAATTPTSDPTKSDREKTESSKATPTGSSTVPGAAEITAGPPGERPTESAANDGGSLPTWIGLGLAAVALGAAGLVVLLRRRERSGPPA</sequence>
<evidence type="ECO:0000313" key="5">
    <source>
        <dbReference type="Proteomes" id="UP000325003"/>
    </source>
</evidence>
<reference evidence="4 5" key="2">
    <citation type="submission" date="2019-09" db="EMBL/GenBank/DDBJ databases">
        <authorList>
            <person name="Jin C."/>
        </authorList>
    </citation>
    <scope>NUCLEOTIDE SEQUENCE [LARGE SCALE GENOMIC DNA]</scope>
    <source>
        <strain evidence="4 5">BN130099</strain>
    </source>
</reference>
<evidence type="ECO:0000256" key="2">
    <source>
        <dbReference type="SAM" id="Phobius"/>
    </source>
</evidence>
<protein>
    <recommendedName>
        <fullName evidence="6">LPXTG cell wall anchor domain-containing protein</fullName>
    </recommendedName>
</protein>
<keyword evidence="2" id="KW-0812">Transmembrane</keyword>
<feature type="compositionally biased region" description="Low complexity" evidence="1">
    <location>
        <begin position="171"/>
        <end position="213"/>
    </location>
</feature>
<organism evidence="4 5">
    <name type="scientific">Nocardioides humilatus</name>
    <dbReference type="NCBI Taxonomy" id="2607660"/>
    <lineage>
        <taxon>Bacteria</taxon>
        <taxon>Bacillati</taxon>
        <taxon>Actinomycetota</taxon>
        <taxon>Actinomycetes</taxon>
        <taxon>Propionibacteriales</taxon>
        <taxon>Nocardioidaceae</taxon>
        <taxon>Nocardioides</taxon>
    </lineage>
</organism>
<feature type="signal peptide" evidence="3">
    <location>
        <begin position="1"/>
        <end position="29"/>
    </location>
</feature>
<feature type="compositionally biased region" description="Polar residues" evidence="1">
    <location>
        <begin position="226"/>
        <end position="236"/>
    </location>
</feature>
<feature type="region of interest" description="Disordered" evidence="1">
    <location>
        <begin position="150"/>
        <end position="262"/>
    </location>
</feature>
<name>A0A5B1LEL1_9ACTN</name>
<proteinExistence type="predicted"/>
<keyword evidence="3" id="KW-0732">Signal</keyword>
<feature type="compositionally biased region" description="Basic and acidic residues" evidence="1">
    <location>
        <begin position="216"/>
        <end position="225"/>
    </location>
</feature>
<dbReference type="EMBL" id="VUJV01000003">
    <property type="protein sequence ID" value="KAA1418648.1"/>
    <property type="molecule type" value="Genomic_DNA"/>
</dbReference>
<evidence type="ECO:0000313" key="4">
    <source>
        <dbReference type="EMBL" id="KAA1418648.1"/>
    </source>
</evidence>
<keyword evidence="2" id="KW-1133">Transmembrane helix</keyword>
<reference evidence="4 5" key="1">
    <citation type="submission" date="2019-09" db="EMBL/GenBank/DDBJ databases">
        <title>Nocardioides panacisoli sp. nov., isolated from the soil of a ginseng field.</title>
        <authorList>
            <person name="Cho C."/>
        </authorList>
    </citation>
    <scope>NUCLEOTIDE SEQUENCE [LARGE SCALE GENOMIC DNA]</scope>
    <source>
        <strain evidence="4 5">BN130099</strain>
    </source>
</reference>
<evidence type="ECO:0008006" key="6">
    <source>
        <dbReference type="Google" id="ProtNLM"/>
    </source>
</evidence>
<comment type="caution">
    <text evidence="4">The sequence shown here is derived from an EMBL/GenBank/DDBJ whole genome shotgun (WGS) entry which is preliminary data.</text>
</comment>
<keyword evidence="2" id="KW-0472">Membrane</keyword>
<accession>A0A5B1LEL1</accession>
<gene>
    <name evidence="4" type="ORF">F0U44_09115</name>
</gene>